<proteinExistence type="inferred from homology"/>
<evidence type="ECO:0000256" key="5">
    <source>
        <dbReference type="ARBA" id="ARBA00022679"/>
    </source>
</evidence>
<dbReference type="FunFam" id="3.90.550.10:FF:000056">
    <property type="entry name" value="Hexosyltransferase"/>
    <property type="match status" value="1"/>
</dbReference>
<dbReference type="EC" id="2.4.1.-" evidence="13"/>
<sequence>MRKIHRWQRILILSLLFFTLVAPIIFVSHRLGNFSPAGRKEFVEDLTFKYRTDAVTLNSIKQEAGGGLKEPNLVIYEDKGFGSTMSYNSSNEKIDSKQLETSGDVDPDLKQSENSVTVANHSKSNGTNNLEIDEDQALLKETRYSRSGEKEQSNRKIVQDDQKVQRPVRRAVDEKVKEIKDQLIRARTFLNFAILGGNAHLVKELRLRMKDLERVTGDANKDTDLSRRALQKMRSMEASLTKASRVFPDCSSMAKKLRAMTYNAEDQVRAQQNQAAYLVDLAARTTPKSLHCLSMRLTTEYFTVSPDGRQFPKQERVHDPNLLHFAVFTDNVLACAVVVNSTVSFALEEEKIVFHVVTDFVNFPAISMWFLLNPPGKATVQIQSIDNLAVPSGMHKSGVNVQNSLDPRYSSRLNYLRFYLPDVFPLLNKVVLLDHDVVVQGDLSGVWSMNMNGKVNGAVETCQENEASFHRMDMFINFTDPFVAKRFDVKRCTWAFGMNLFDLQEWRRQNLTDLYHKYMQLGNERPLWKAGSLPIGWATFYNQTVTLDRRWHVLGLGYESGIGQDDIDKAVVLHYDGVMKPWLDIGIAKYKGYWTKFVNYDQPHLQQCNIHP</sequence>
<feature type="region of interest" description="Disordered" evidence="14">
    <location>
        <begin position="87"/>
        <end position="131"/>
    </location>
</feature>
<keyword evidence="6" id="KW-0812">Transmembrane</keyword>
<accession>A0AAV8SB60</accession>
<dbReference type="GO" id="GO:0047262">
    <property type="term" value="F:polygalacturonate 4-alpha-galacturonosyltransferase activity"/>
    <property type="evidence" value="ECO:0007669"/>
    <property type="project" value="InterPro"/>
</dbReference>
<evidence type="ECO:0000256" key="14">
    <source>
        <dbReference type="SAM" id="MobiDB-lite"/>
    </source>
</evidence>
<keyword evidence="7" id="KW-0735">Signal-anchor</keyword>
<dbReference type="InterPro" id="IPR002495">
    <property type="entry name" value="Glyco_trans_8"/>
</dbReference>
<evidence type="ECO:0000256" key="12">
    <source>
        <dbReference type="ARBA" id="ARBA00023316"/>
    </source>
</evidence>
<gene>
    <name evidence="15" type="ORF">K2173_025646</name>
</gene>
<keyword evidence="4 13" id="KW-0328">Glycosyltransferase</keyword>
<comment type="subcellular location">
    <subcellularLocation>
        <location evidence="1 13">Golgi apparatus membrane</location>
        <topology evidence="1 13">Single-pass type II membrane protein</topology>
    </subcellularLocation>
</comment>
<evidence type="ECO:0000313" key="16">
    <source>
        <dbReference type="Proteomes" id="UP001159364"/>
    </source>
</evidence>
<evidence type="ECO:0000256" key="4">
    <source>
        <dbReference type="ARBA" id="ARBA00022676"/>
    </source>
</evidence>
<evidence type="ECO:0000313" key="15">
    <source>
        <dbReference type="EMBL" id="KAJ8749451.1"/>
    </source>
</evidence>
<dbReference type="Gene3D" id="3.90.550.10">
    <property type="entry name" value="Spore Coat Polysaccharide Biosynthesis Protein SpsA, Chain A"/>
    <property type="match status" value="1"/>
</dbReference>
<keyword evidence="5" id="KW-0808">Transferase</keyword>
<keyword evidence="11" id="KW-0325">Glycoprotein</keyword>
<evidence type="ECO:0000256" key="9">
    <source>
        <dbReference type="ARBA" id="ARBA00023034"/>
    </source>
</evidence>
<comment type="pathway">
    <text evidence="2 13">Glycan metabolism; pectin biosynthesis.</text>
</comment>
<name>A0AAV8SB60_9ROSI</name>
<keyword evidence="8" id="KW-1133">Transmembrane helix</keyword>
<dbReference type="GO" id="GO:0000139">
    <property type="term" value="C:Golgi membrane"/>
    <property type="evidence" value="ECO:0007669"/>
    <property type="project" value="UniProtKB-SubCell"/>
</dbReference>
<evidence type="ECO:0000256" key="6">
    <source>
        <dbReference type="ARBA" id="ARBA00022692"/>
    </source>
</evidence>
<evidence type="ECO:0000256" key="8">
    <source>
        <dbReference type="ARBA" id="ARBA00022989"/>
    </source>
</evidence>
<dbReference type="Proteomes" id="UP001159364">
    <property type="component" value="Linkage Group LG12"/>
</dbReference>
<evidence type="ECO:0000256" key="11">
    <source>
        <dbReference type="ARBA" id="ARBA00023180"/>
    </source>
</evidence>
<evidence type="ECO:0000256" key="2">
    <source>
        <dbReference type="ARBA" id="ARBA00004877"/>
    </source>
</evidence>
<evidence type="ECO:0000256" key="13">
    <source>
        <dbReference type="RuleBase" id="RU362027"/>
    </source>
</evidence>
<keyword evidence="12 13" id="KW-0961">Cell wall biogenesis/degradation</keyword>
<dbReference type="InterPro" id="IPR029993">
    <property type="entry name" value="GAUT"/>
</dbReference>
<evidence type="ECO:0000256" key="10">
    <source>
        <dbReference type="ARBA" id="ARBA00023136"/>
    </source>
</evidence>
<dbReference type="PANTHER" id="PTHR32116:SF0">
    <property type="entry name" value="GALACTURONOSYLTRANSFERASE 6-RELATED"/>
    <property type="match status" value="1"/>
</dbReference>
<dbReference type="PANTHER" id="PTHR32116">
    <property type="entry name" value="GALACTURONOSYLTRANSFERASE 4-RELATED"/>
    <property type="match status" value="1"/>
</dbReference>
<dbReference type="SUPFAM" id="SSF53448">
    <property type="entry name" value="Nucleotide-diphospho-sugar transferases"/>
    <property type="match status" value="1"/>
</dbReference>
<organism evidence="15 16">
    <name type="scientific">Erythroxylum novogranatense</name>
    <dbReference type="NCBI Taxonomy" id="1862640"/>
    <lineage>
        <taxon>Eukaryota</taxon>
        <taxon>Viridiplantae</taxon>
        <taxon>Streptophyta</taxon>
        <taxon>Embryophyta</taxon>
        <taxon>Tracheophyta</taxon>
        <taxon>Spermatophyta</taxon>
        <taxon>Magnoliopsida</taxon>
        <taxon>eudicotyledons</taxon>
        <taxon>Gunneridae</taxon>
        <taxon>Pentapetalae</taxon>
        <taxon>rosids</taxon>
        <taxon>fabids</taxon>
        <taxon>Malpighiales</taxon>
        <taxon>Erythroxylaceae</taxon>
        <taxon>Erythroxylum</taxon>
    </lineage>
</organism>
<dbReference type="GO" id="GO:0071555">
    <property type="term" value="P:cell wall organization"/>
    <property type="evidence" value="ECO:0007669"/>
    <property type="project" value="UniProtKB-KW"/>
</dbReference>
<feature type="compositionally biased region" description="Polar residues" evidence="14">
    <location>
        <begin position="112"/>
        <end position="130"/>
    </location>
</feature>
<keyword evidence="10" id="KW-0472">Membrane</keyword>
<dbReference type="Pfam" id="PF01501">
    <property type="entry name" value="Glyco_transf_8"/>
    <property type="match status" value="1"/>
</dbReference>
<comment type="caution">
    <text evidence="15">The sequence shown here is derived from an EMBL/GenBank/DDBJ whole genome shotgun (WGS) entry which is preliminary data.</text>
</comment>
<evidence type="ECO:0000256" key="3">
    <source>
        <dbReference type="ARBA" id="ARBA00006351"/>
    </source>
</evidence>
<evidence type="ECO:0000256" key="7">
    <source>
        <dbReference type="ARBA" id="ARBA00022968"/>
    </source>
</evidence>
<reference evidence="15 16" key="1">
    <citation type="submission" date="2021-09" db="EMBL/GenBank/DDBJ databases">
        <title>Genomic insights and catalytic innovation underlie evolution of tropane alkaloids biosynthesis.</title>
        <authorList>
            <person name="Wang Y.-J."/>
            <person name="Tian T."/>
            <person name="Huang J.-P."/>
            <person name="Huang S.-X."/>
        </authorList>
    </citation>
    <scope>NUCLEOTIDE SEQUENCE [LARGE SCALE GENOMIC DNA]</scope>
    <source>
        <strain evidence="15">KIB-2018</strain>
        <tissue evidence="15">Leaf</tissue>
    </source>
</reference>
<dbReference type="AlphaFoldDB" id="A0AAV8SB60"/>
<comment type="similarity">
    <text evidence="3 13">Belongs to the glycosyltransferase 8 family.</text>
</comment>
<dbReference type="Pfam" id="PF25557">
    <property type="entry name" value="GAUT_1"/>
    <property type="match status" value="1"/>
</dbReference>
<keyword evidence="16" id="KW-1185">Reference proteome</keyword>
<dbReference type="EMBL" id="JAIWQS010000012">
    <property type="protein sequence ID" value="KAJ8749451.1"/>
    <property type="molecule type" value="Genomic_DNA"/>
</dbReference>
<evidence type="ECO:0000256" key="1">
    <source>
        <dbReference type="ARBA" id="ARBA00004323"/>
    </source>
</evidence>
<protein>
    <recommendedName>
        <fullName evidence="13">Hexosyltransferase</fullName>
        <ecNumber evidence="13">2.4.1.-</ecNumber>
    </recommendedName>
</protein>
<keyword evidence="9 13" id="KW-0333">Golgi apparatus</keyword>
<dbReference type="InterPro" id="IPR029044">
    <property type="entry name" value="Nucleotide-diphossugar_trans"/>
</dbReference>